<organism evidence="3">
    <name type="scientific">marine metagenome</name>
    <dbReference type="NCBI Taxonomy" id="408172"/>
    <lineage>
        <taxon>unclassified sequences</taxon>
        <taxon>metagenomes</taxon>
        <taxon>ecological metagenomes</taxon>
    </lineage>
</organism>
<dbReference type="AlphaFoldDB" id="A0A382EZ54"/>
<dbReference type="GO" id="GO:0016831">
    <property type="term" value="F:carboxy-lyase activity"/>
    <property type="evidence" value="ECO:0007669"/>
    <property type="project" value="InterPro"/>
</dbReference>
<dbReference type="EMBL" id="UINC01046982">
    <property type="protein sequence ID" value="SVB55672.1"/>
    <property type="molecule type" value="Genomic_DNA"/>
</dbReference>
<evidence type="ECO:0000259" key="2">
    <source>
        <dbReference type="Pfam" id="PF20696"/>
    </source>
</evidence>
<dbReference type="SUPFAM" id="SSF50475">
    <property type="entry name" value="FMN-binding split barrel"/>
    <property type="match status" value="1"/>
</dbReference>
<name>A0A382EZ54_9ZZZZ</name>
<dbReference type="InterPro" id="IPR002830">
    <property type="entry name" value="UbiD"/>
</dbReference>
<dbReference type="PANTHER" id="PTHR30108">
    <property type="entry name" value="3-OCTAPRENYL-4-HYDROXYBENZOATE CARBOXY-LYASE-RELATED"/>
    <property type="match status" value="1"/>
</dbReference>
<dbReference type="InterPro" id="IPR049381">
    <property type="entry name" value="UbiD-like_C"/>
</dbReference>
<evidence type="ECO:0000313" key="3">
    <source>
        <dbReference type="EMBL" id="SVB55672.1"/>
    </source>
</evidence>
<feature type="domain" description="3-octaprenyl-4-hydroxybenzoate carboxy-lyase-like Rift-related" evidence="1">
    <location>
        <begin position="123"/>
        <end position="323"/>
    </location>
</feature>
<protein>
    <recommendedName>
        <fullName evidence="4">UbiD family decarboxylase</fullName>
    </recommendedName>
</protein>
<proteinExistence type="predicted"/>
<reference evidence="3" key="1">
    <citation type="submission" date="2018-05" db="EMBL/GenBank/DDBJ databases">
        <authorList>
            <person name="Lanie J.A."/>
            <person name="Ng W.-L."/>
            <person name="Kazmierczak K.M."/>
            <person name="Andrzejewski T.M."/>
            <person name="Davidsen T.M."/>
            <person name="Wayne K.J."/>
            <person name="Tettelin H."/>
            <person name="Glass J.I."/>
            <person name="Rusch D."/>
            <person name="Podicherti R."/>
            <person name="Tsui H.-C.T."/>
            <person name="Winkler M.E."/>
        </authorList>
    </citation>
    <scope>NUCLEOTIDE SEQUENCE</scope>
</reference>
<gene>
    <name evidence="3" type="ORF">METZ01_LOCUS208526</name>
</gene>
<sequence length="486" mass="53862">MIGTGPYDSLRDYMEAIETHGSVIRINAIDQDAYELTGFMYKLIDKYGWLGAPSVIVESVKISGEWVQGPILINQYGMAAHEAMAIGVPLDAIEAGEHVQNYKTALEKMMDTGELSPIETKTIHKSAAPSKEIVLKENEINILNFAFIQTNPGDNGRFINTGNLVTIDPETGRNVGTYRMQIKGPRKIGISPEKGQDGWKFLMNMKEKGEDVAQAAVVLGTDPIVFAMSSSKTARSGQDELEIAGGFKGKPVEVVKCENSDILVPANVEMIIEGEIPLNDLEKEGPFGEMYGYMGLPHEEQFYMNIKTITHRVNPVIVNQFTGVTRGFITSPGEAASLRGFSKFMPELRGFHIPIDHVGFLFLSIEKTKPHQAIELAEKFNFLPIGKIVIVVDEDVDIHNSKEVFKTVGARWQPYPGAKIIEDGPGFFLDPSAKIRGKSSRILIDATRQLPEESGPSPYPKLNREHLVEHAPEIFDLVKEKWGHLI</sequence>
<dbReference type="PANTHER" id="PTHR30108:SF17">
    <property type="entry name" value="FERULIC ACID DECARBOXYLASE 1"/>
    <property type="match status" value="1"/>
</dbReference>
<dbReference type="Gene3D" id="3.40.1670.10">
    <property type="entry name" value="UbiD C-terminal domain-like"/>
    <property type="match status" value="1"/>
</dbReference>
<accession>A0A382EZ54</accession>
<dbReference type="Pfam" id="PF01977">
    <property type="entry name" value="UbiD"/>
    <property type="match status" value="1"/>
</dbReference>
<dbReference type="Pfam" id="PF20696">
    <property type="entry name" value="UbiD_C"/>
    <property type="match status" value="1"/>
</dbReference>
<evidence type="ECO:0000259" key="1">
    <source>
        <dbReference type="Pfam" id="PF01977"/>
    </source>
</evidence>
<dbReference type="InterPro" id="IPR048304">
    <property type="entry name" value="UbiD_Rift_dom"/>
</dbReference>
<dbReference type="GO" id="GO:0005737">
    <property type="term" value="C:cytoplasm"/>
    <property type="evidence" value="ECO:0007669"/>
    <property type="project" value="TreeGrafter"/>
</dbReference>
<feature type="domain" description="3-octaprenyl-4-hydroxybenzoate carboxy-lyase-like C-terminal" evidence="2">
    <location>
        <begin position="332"/>
        <end position="446"/>
    </location>
</feature>
<evidence type="ECO:0008006" key="4">
    <source>
        <dbReference type="Google" id="ProtNLM"/>
    </source>
</evidence>
<dbReference type="SUPFAM" id="SSF143968">
    <property type="entry name" value="UbiD C-terminal domain-like"/>
    <property type="match status" value="1"/>
</dbReference>